<dbReference type="Proteomes" id="UP000824998">
    <property type="component" value="Unassembled WGS sequence"/>
</dbReference>
<evidence type="ECO:0000256" key="8">
    <source>
        <dbReference type="PIRSR" id="PIRSR602403-1"/>
    </source>
</evidence>
<dbReference type="PROSITE" id="PS00086">
    <property type="entry name" value="CYTOCHROME_P450"/>
    <property type="match status" value="1"/>
</dbReference>
<dbReference type="AlphaFoldDB" id="A0A9P7YRQ1"/>
<sequence>MPISEEVEAGSNRSLLKNLAPVYVISTVFLGLVIFTLQNWNKAKTAKVQIINSYPYDFSKRKAHAEFFSNSRGLIKNGVEKVVQTRIPSNYHSWVSSHSSGLVYRMGEELSRVRPPSTCTVHHEYFAQYPGFECNAGITDPEKILVKVAKTKLNQTVQTKECRRQVQLARDMLKPILDKRRRLEEKTMVEVRGPPIYDDTIEWIALHATTELLKQTLIDLCAHPELMEPVREEFKSAVAEFGWTTAGVYKMQLIDSIVKETQRLEQRSLGFSCQHSIFRWVFGQLYADLYFSVDLERKVLREVVLPKGEDIAVDSSMIWDASIYPDPNKYDGYRFLKLRQSGSTSAAFIISITSTEHIAFGLGRPVCLGRFFAANEVKIALAKLCWTTM</sequence>
<keyword evidence="4 8" id="KW-0479">Metal-binding</keyword>
<keyword evidence="3 8" id="KW-0349">Heme</keyword>
<feature type="binding site" description="axial binding residue" evidence="8">
    <location>
        <position position="367"/>
    </location>
    <ligand>
        <name>heme</name>
        <dbReference type="ChEBI" id="CHEBI:30413"/>
    </ligand>
    <ligandPart>
        <name>Fe</name>
        <dbReference type="ChEBI" id="CHEBI:18248"/>
    </ligandPart>
</feature>
<comment type="caution">
    <text evidence="11">The sequence shown here is derived from an EMBL/GenBank/DDBJ whole genome shotgun (WGS) entry which is preliminary data.</text>
</comment>
<evidence type="ECO:0000256" key="5">
    <source>
        <dbReference type="ARBA" id="ARBA00023002"/>
    </source>
</evidence>
<keyword evidence="6 8" id="KW-0408">Iron</keyword>
<dbReference type="Gene3D" id="1.10.630.10">
    <property type="entry name" value="Cytochrome P450"/>
    <property type="match status" value="1"/>
</dbReference>
<evidence type="ECO:0000256" key="1">
    <source>
        <dbReference type="ARBA" id="ARBA00001971"/>
    </source>
</evidence>
<proteinExistence type="inferred from homology"/>
<comment type="similarity">
    <text evidence="2 9">Belongs to the cytochrome P450 family.</text>
</comment>
<evidence type="ECO:0000256" key="3">
    <source>
        <dbReference type="ARBA" id="ARBA00022617"/>
    </source>
</evidence>
<dbReference type="GO" id="GO:0005506">
    <property type="term" value="F:iron ion binding"/>
    <property type="evidence" value="ECO:0007669"/>
    <property type="project" value="InterPro"/>
</dbReference>
<dbReference type="GO" id="GO:0016705">
    <property type="term" value="F:oxidoreductase activity, acting on paired donors, with incorporation or reduction of molecular oxygen"/>
    <property type="evidence" value="ECO:0007669"/>
    <property type="project" value="InterPro"/>
</dbReference>
<dbReference type="Pfam" id="PF00067">
    <property type="entry name" value="p450"/>
    <property type="match status" value="1"/>
</dbReference>
<keyword evidence="10" id="KW-0472">Membrane</keyword>
<gene>
    <name evidence="11" type="ORF">BJ875DRAFT_437441</name>
</gene>
<dbReference type="OrthoDB" id="1844152at2759"/>
<dbReference type="PRINTS" id="PR00385">
    <property type="entry name" value="P450"/>
</dbReference>
<dbReference type="InterPro" id="IPR036396">
    <property type="entry name" value="Cyt_P450_sf"/>
</dbReference>
<evidence type="ECO:0000256" key="4">
    <source>
        <dbReference type="ARBA" id="ARBA00022723"/>
    </source>
</evidence>
<evidence type="ECO:0000256" key="9">
    <source>
        <dbReference type="RuleBase" id="RU000461"/>
    </source>
</evidence>
<keyword evidence="10" id="KW-1133">Transmembrane helix</keyword>
<keyword evidence="12" id="KW-1185">Reference proteome</keyword>
<evidence type="ECO:0000313" key="11">
    <source>
        <dbReference type="EMBL" id="KAG9238506.1"/>
    </source>
</evidence>
<feature type="transmembrane region" description="Helical" evidence="10">
    <location>
        <begin position="20"/>
        <end position="37"/>
    </location>
</feature>
<accession>A0A9P7YRQ1</accession>
<evidence type="ECO:0000256" key="6">
    <source>
        <dbReference type="ARBA" id="ARBA00023004"/>
    </source>
</evidence>
<reference evidence="11" key="1">
    <citation type="journal article" date="2021" name="IMA Fungus">
        <title>Genomic characterization of three marine fungi, including Emericellopsis atlantica sp. nov. with signatures of a generalist lifestyle and marine biomass degradation.</title>
        <authorList>
            <person name="Hagestad O.C."/>
            <person name="Hou L."/>
            <person name="Andersen J.H."/>
            <person name="Hansen E.H."/>
            <person name="Altermark B."/>
            <person name="Li C."/>
            <person name="Kuhnert E."/>
            <person name="Cox R.J."/>
            <person name="Crous P.W."/>
            <person name="Spatafora J.W."/>
            <person name="Lail K."/>
            <person name="Amirebrahimi M."/>
            <person name="Lipzen A."/>
            <person name="Pangilinan J."/>
            <person name="Andreopoulos W."/>
            <person name="Hayes R.D."/>
            <person name="Ng V."/>
            <person name="Grigoriev I.V."/>
            <person name="Jackson S.A."/>
            <person name="Sutton T.D.S."/>
            <person name="Dobson A.D.W."/>
            <person name="Rama T."/>
        </authorList>
    </citation>
    <scope>NUCLEOTIDE SEQUENCE</scope>
    <source>
        <strain evidence="11">TRa018bII</strain>
    </source>
</reference>
<dbReference type="InterPro" id="IPR002403">
    <property type="entry name" value="Cyt_P450_E_grp-IV"/>
</dbReference>
<dbReference type="GO" id="GO:0004497">
    <property type="term" value="F:monooxygenase activity"/>
    <property type="evidence" value="ECO:0007669"/>
    <property type="project" value="UniProtKB-KW"/>
</dbReference>
<dbReference type="EMBL" id="MU251369">
    <property type="protein sequence ID" value="KAG9238506.1"/>
    <property type="molecule type" value="Genomic_DNA"/>
</dbReference>
<dbReference type="InterPro" id="IPR001128">
    <property type="entry name" value="Cyt_P450"/>
</dbReference>
<keyword evidence="10" id="KW-0812">Transmembrane</keyword>
<dbReference type="InterPro" id="IPR017972">
    <property type="entry name" value="Cyt_P450_CS"/>
</dbReference>
<evidence type="ECO:0000256" key="10">
    <source>
        <dbReference type="SAM" id="Phobius"/>
    </source>
</evidence>
<dbReference type="GO" id="GO:0020037">
    <property type="term" value="F:heme binding"/>
    <property type="evidence" value="ECO:0007669"/>
    <property type="project" value="InterPro"/>
</dbReference>
<dbReference type="PANTHER" id="PTHR46206">
    <property type="entry name" value="CYTOCHROME P450"/>
    <property type="match status" value="1"/>
</dbReference>
<evidence type="ECO:0000256" key="2">
    <source>
        <dbReference type="ARBA" id="ARBA00010617"/>
    </source>
</evidence>
<dbReference type="PANTHER" id="PTHR46206:SF2">
    <property type="entry name" value="CYTOCHROME P450 MONOOXYGENASE AUSG-RELATED"/>
    <property type="match status" value="1"/>
</dbReference>
<comment type="cofactor">
    <cofactor evidence="1 8">
        <name>heme</name>
        <dbReference type="ChEBI" id="CHEBI:30413"/>
    </cofactor>
</comment>
<dbReference type="PRINTS" id="PR00465">
    <property type="entry name" value="EP450IV"/>
</dbReference>
<name>A0A9P7YRQ1_9HELO</name>
<keyword evidence="5 9" id="KW-0560">Oxidoreductase</keyword>
<keyword evidence="7 9" id="KW-0503">Monooxygenase</keyword>
<evidence type="ECO:0000256" key="7">
    <source>
        <dbReference type="ARBA" id="ARBA00023033"/>
    </source>
</evidence>
<dbReference type="SUPFAM" id="SSF48264">
    <property type="entry name" value="Cytochrome P450"/>
    <property type="match status" value="1"/>
</dbReference>
<evidence type="ECO:0000313" key="12">
    <source>
        <dbReference type="Proteomes" id="UP000824998"/>
    </source>
</evidence>
<protein>
    <submittedName>
        <fullName evidence="11">Cytochrome P450</fullName>
    </submittedName>
</protein>
<organism evidence="11 12">
    <name type="scientific">Amylocarpus encephaloides</name>
    <dbReference type="NCBI Taxonomy" id="45428"/>
    <lineage>
        <taxon>Eukaryota</taxon>
        <taxon>Fungi</taxon>
        <taxon>Dikarya</taxon>
        <taxon>Ascomycota</taxon>
        <taxon>Pezizomycotina</taxon>
        <taxon>Leotiomycetes</taxon>
        <taxon>Helotiales</taxon>
        <taxon>Helotiales incertae sedis</taxon>
        <taxon>Amylocarpus</taxon>
    </lineage>
</organism>